<organism evidence="2">
    <name type="scientific">Cladocopium goreaui</name>
    <dbReference type="NCBI Taxonomy" id="2562237"/>
    <lineage>
        <taxon>Eukaryota</taxon>
        <taxon>Sar</taxon>
        <taxon>Alveolata</taxon>
        <taxon>Dinophyceae</taxon>
        <taxon>Suessiales</taxon>
        <taxon>Symbiodiniaceae</taxon>
        <taxon>Cladocopium</taxon>
    </lineage>
</organism>
<name>A0A9P1GQ44_9DINO</name>
<feature type="compositionally biased region" description="Basic and acidic residues" evidence="1">
    <location>
        <begin position="1"/>
        <end position="19"/>
    </location>
</feature>
<comment type="caution">
    <text evidence="2">The sequence shown here is derived from an EMBL/GenBank/DDBJ whole genome shotgun (WGS) entry which is preliminary data.</text>
</comment>
<reference evidence="2" key="1">
    <citation type="submission" date="2022-10" db="EMBL/GenBank/DDBJ databases">
        <authorList>
            <person name="Chen Y."/>
            <person name="Dougan E. K."/>
            <person name="Chan C."/>
            <person name="Rhodes N."/>
            <person name="Thang M."/>
        </authorList>
    </citation>
    <scope>NUCLEOTIDE SEQUENCE</scope>
</reference>
<evidence type="ECO:0000256" key="1">
    <source>
        <dbReference type="SAM" id="MobiDB-lite"/>
    </source>
</evidence>
<sequence>MDVNRDPTLQERRAGDEAPKVGIAGTNHLEKVLGSSGSPVEQDLCQAEDQSAGSLSDTGPPDGDGEGSVGEESKAAGDEMLEIVDEALASPVTQEVDAAEEVEENVQVEVVQSAPLDVEAAVVEEELPSPSHASLGDVVEHLADPPEIEAEEVGVCSSPLQGQAS</sequence>
<keyword evidence="4" id="KW-1185">Reference proteome</keyword>
<dbReference type="EMBL" id="CAMXCT010006716">
    <property type="protein sequence ID" value="CAI4018842.1"/>
    <property type="molecule type" value="Genomic_DNA"/>
</dbReference>
<gene>
    <name evidence="2" type="ORF">C1SCF055_LOCUS43377</name>
</gene>
<feature type="compositionally biased region" description="Polar residues" evidence="1">
    <location>
        <begin position="48"/>
        <end position="57"/>
    </location>
</feature>
<evidence type="ECO:0000313" key="2">
    <source>
        <dbReference type="EMBL" id="CAI4018842.1"/>
    </source>
</evidence>
<dbReference type="EMBL" id="CAMXCT030006716">
    <property type="protein sequence ID" value="CAL4806154.1"/>
    <property type="molecule type" value="Genomic_DNA"/>
</dbReference>
<reference evidence="3" key="2">
    <citation type="submission" date="2024-04" db="EMBL/GenBank/DDBJ databases">
        <authorList>
            <person name="Chen Y."/>
            <person name="Shah S."/>
            <person name="Dougan E. K."/>
            <person name="Thang M."/>
            <person name="Chan C."/>
        </authorList>
    </citation>
    <scope>NUCLEOTIDE SEQUENCE [LARGE SCALE GENOMIC DNA]</scope>
</reference>
<dbReference type="EMBL" id="CAMXCT020006716">
    <property type="protein sequence ID" value="CAL1172217.1"/>
    <property type="molecule type" value="Genomic_DNA"/>
</dbReference>
<dbReference type="Proteomes" id="UP001152797">
    <property type="component" value="Unassembled WGS sequence"/>
</dbReference>
<evidence type="ECO:0000313" key="3">
    <source>
        <dbReference type="EMBL" id="CAL1172217.1"/>
    </source>
</evidence>
<proteinExistence type="predicted"/>
<feature type="region of interest" description="Disordered" evidence="1">
    <location>
        <begin position="1"/>
        <end position="79"/>
    </location>
</feature>
<protein>
    <submittedName>
        <fullName evidence="2">Uncharacterized protein</fullName>
    </submittedName>
</protein>
<dbReference type="AlphaFoldDB" id="A0A9P1GQ44"/>
<evidence type="ECO:0000313" key="4">
    <source>
        <dbReference type="Proteomes" id="UP001152797"/>
    </source>
</evidence>
<accession>A0A9P1GQ44</accession>